<accession>A0A2U3E5K0</accession>
<evidence type="ECO:0000256" key="4">
    <source>
        <dbReference type="ARBA" id="ARBA00023002"/>
    </source>
</evidence>
<dbReference type="PROSITE" id="PS00460">
    <property type="entry name" value="GLUTATHIONE_PEROXID_1"/>
    <property type="match status" value="1"/>
</dbReference>
<proteinExistence type="inferred from homology"/>
<evidence type="ECO:0000256" key="5">
    <source>
        <dbReference type="ARBA" id="ARBA00023284"/>
    </source>
</evidence>
<dbReference type="Proteomes" id="UP000245956">
    <property type="component" value="Unassembled WGS sequence"/>
</dbReference>
<dbReference type="FunFam" id="3.40.30.10:FF:000010">
    <property type="entry name" value="Glutathione peroxidase"/>
    <property type="match status" value="1"/>
</dbReference>
<evidence type="ECO:0000256" key="6">
    <source>
        <dbReference type="ARBA" id="ARBA00049091"/>
    </source>
</evidence>
<dbReference type="PROSITE" id="PS00763">
    <property type="entry name" value="GLUTATHIONE_PEROXID_2"/>
    <property type="match status" value="1"/>
</dbReference>
<evidence type="ECO:0000313" key="10">
    <source>
        <dbReference type="EMBL" id="PWI69757.1"/>
    </source>
</evidence>
<dbReference type="PRINTS" id="PR01011">
    <property type="entry name" value="GLUTPROXDASE"/>
</dbReference>
<name>A0A2U3E5K0_PURLI</name>
<organism evidence="10 11">
    <name type="scientific">Purpureocillium lilacinum</name>
    <name type="common">Paecilomyces lilacinus</name>
    <dbReference type="NCBI Taxonomy" id="33203"/>
    <lineage>
        <taxon>Eukaryota</taxon>
        <taxon>Fungi</taxon>
        <taxon>Dikarya</taxon>
        <taxon>Ascomycota</taxon>
        <taxon>Pezizomycotina</taxon>
        <taxon>Sordariomycetes</taxon>
        <taxon>Hypocreomycetidae</taxon>
        <taxon>Hypocreales</taxon>
        <taxon>Ophiocordycipitaceae</taxon>
        <taxon>Purpureocillium</taxon>
    </lineage>
</organism>
<reference evidence="10 11" key="1">
    <citation type="journal article" date="2016" name="Front. Microbiol.">
        <title>Genome and transcriptome sequences reveal the specific parasitism of the nematophagous Purpureocillium lilacinum 36-1.</title>
        <authorList>
            <person name="Xie J."/>
            <person name="Li S."/>
            <person name="Mo C."/>
            <person name="Xiao X."/>
            <person name="Peng D."/>
            <person name="Wang G."/>
            <person name="Xiao Y."/>
        </authorList>
    </citation>
    <scope>NUCLEOTIDE SEQUENCE [LARGE SCALE GENOMIC DNA]</scope>
    <source>
        <strain evidence="10 11">36-1</strain>
    </source>
</reference>
<evidence type="ECO:0000259" key="9">
    <source>
        <dbReference type="PROSITE" id="PS51352"/>
    </source>
</evidence>
<feature type="domain" description="Thioredoxin" evidence="9">
    <location>
        <begin position="1"/>
        <end position="167"/>
    </location>
</feature>
<evidence type="ECO:0000256" key="1">
    <source>
        <dbReference type="ARBA" id="ARBA00006926"/>
    </source>
</evidence>
<dbReference type="InterPro" id="IPR036249">
    <property type="entry name" value="Thioredoxin-like_sf"/>
</dbReference>
<dbReference type="InterPro" id="IPR029759">
    <property type="entry name" value="GPX_AS"/>
</dbReference>
<dbReference type="Pfam" id="PF00255">
    <property type="entry name" value="GSHPx"/>
    <property type="match status" value="1"/>
</dbReference>
<dbReference type="PANTHER" id="PTHR11592">
    <property type="entry name" value="GLUTATHIONE PEROXIDASE"/>
    <property type="match status" value="1"/>
</dbReference>
<feature type="compositionally biased region" description="Basic and acidic residues" evidence="8">
    <location>
        <begin position="268"/>
        <end position="292"/>
    </location>
</feature>
<dbReference type="SUPFAM" id="SSF52833">
    <property type="entry name" value="Thioredoxin-like"/>
    <property type="match status" value="1"/>
</dbReference>
<dbReference type="PROSITE" id="PS51352">
    <property type="entry name" value="THIOREDOXIN_2"/>
    <property type="match status" value="1"/>
</dbReference>
<dbReference type="GO" id="GO:0034599">
    <property type="term" value="P:cellular response to oxidative stress"/>
    <property type="evidence" value="ECO:0007669"/>
    <property type="project" value="TreeGrafter"/>
</dbReference>
<dbReference type="PANTHER" id="PTHR11592:SF78">
    <property type="entry name" value="GLUTATHIONE PEROXIDASE"/>
    <property type="match status" value="1"/>
</dbReference>
<evidence type="ECO:0000256" key="3">
    <source>
        <dbReference type="ARBA" id="ARBA00022862"/>
    </source>
</evidence>
<keyword evidence="3" id="KW-0049">Antioxidant</keyword>
<evidence type="ECO:0000313" key="11">
    <source>
        <dbReference type="Proteomes" id="UP000245956"/>
    </source>
</evidence>
<gene>
    <name evidence="10" type="ORF">PCL_00669</name>
</gene>
<feature type="region of interest" description="Disordered" evidence="8">
    <location>
        <begin position="268"/>
        <end position="306"/>
    </location>
</feature>
<dbReference type="AlphaFoldDB" id="A0A2U3E5K0"/>
<dbReference type="CDD" id="cd00340">
    <property type="entry name" value="GSH_Peroxidase"/>
    <property type="match status" value="1"/>
</dbReference>
<comment type="caution">
    <text evidence="10">The sequence shown here is derived from an EMBL/GenBank/DDBJ whole genome shotgun (WGS) entry which is preliminary data.</text>
</comment>
<dbReference type="GO" id="GO:0140824">
    <property type="term" value="F:thioredoxin-dependent peroxiredoxin activity"/>
    <property type="evidence" value="ECO:0007669"/>
    <property type="project" value="UniProtKB-EC"/>
</dbReference>
<dbReference type="Gene3D" id="3.40.30.10">
    <property type="entry name" value="Glutaredoxin"/>
    <property type="match status" value="1"/>
</dbReference>
<keyword evidence="2 7" id="KW-0575">Peroxidase</keyword>
<evidence type="ECO:0000256" key="2">
    <source>
        <dbReference type="ARBA" id="ARBA00022559"/>
    </source>
</evidence>
<dbReference type="EMBL" id="LCWV01000011">
    <property type="protein sequence ID" value="PWI69757.1"/>
    <property type="molecule type" value="Genomic_DNA"/>
</dbReference>
<dbReference type="InterPro" id="IPR013766">
    <property type="entry name" value="Thioredoxin_domain"/>
</dbReference>
<keyword evidence="4 7" id="KW-0560">Oxidoreductase</keyword>
<dbReference type="InterPro" id="IPR029760">
    <property type="entry name" value="GPX_CS"/>
</dbReference>
<comment type="catalytic activity">
    <reaction evidence="6">
        <text>a hydroperoxide + [thioredoxin]-dithiol = an alcohol + [thioredoxin]-disulfide + H2O</text>
        <dbReference type="Rhea" id="RHEA:62620"/>
        <dbReference type="Rhea" id="RHEA-COMP:10698"/>
        <dbReference type="Rhea" id="RHEA-COMP:10700"/>
        <dbReference type="ChEBI" id="CHEBI:15377"/>
        <dbReference type="ChEBI" id="CHEBI:29950"/>
        <dbReference type="ChEBI" id="CHEBI:30879"/>
        <dbReference type="ChEBI" id="CHEBI:35924"/>
        <dbReference type="ChEBI" id="CHEBI:50058"/>
        <dbReference type="EC" id="1.11.1.24"/>
    </reaction>
</comment>
<dbReference type="PROSITE" id="PS51355">
    <property type="entry name" value="GLUTATHIONE_PEROXID_3"/>
    <property type="match status" value="1"/>
</dbReference>
<keyword evidence="5" id="KW-0676">Redox-active center</keyword>
<evidence type="ECO:0000256" key="8">
    <source>
        <dbReference type="SAM" id="MobiDB-lite"/>
    </source>
</evidence>
<comment type="similarity">
    <text evidence="1 7">Belongs to the glutathione peroxidase family.</text>
</comment>
<evidence type="ECO:0000256" key="7">
    <source>
        <dbReference type="RuleBase" id="RU000499"/>
    </source>
</evidence>
<sequence length="306" mass="33733">MASATGFYDFKPLDKRGQEVALADYKGKVVLIVNTASKCGFTPQYAGLETLYKSIKDKHPDDFVVLGFPCNQFGSQEPGTDDEIQNFCQVNYGVTFPIMHKIDVNGDKADPLYEWLKAEKPGLMGLKRIKWNFEKFLVGRDGQVKGRWASTTKPEALEKPILDELDKKQTKHCATSSTACSPRPKIRVVHACAACGKSAPRGSPSCRAAAHPVTRMCTSSDEAQLAQSVARNVNHESVVEPRRQSARSLYLYIVWAVLAPESRRIPSLDTPAARDGEEGAAHHQDVNVKERAPLVPPPPKMSSAQR</sequence>
<protein>
    <recommendedName>
        <fullName evidence="7">Glutathione peroxidase</fullName>
    </recommendedName>
</protein>
<dbReference type="InterPro" id="IPR000889">
    <property type="entry name" value="Glutathione_peroxidase"/>
</dbReference>